<dbReference type="InterPro" id="IPR039421">
    <property type="entry name" value="Type_1_exporter"/>
</dbReference>
<dbReference type="GO" id="GO:0005743">
    <property type="term" value="C:mitochondrial inner membrane"/>
    <property type="evidence" value="ECO:0007669"/>
    <property type="project" value="TreeGrafter"/>
</dbReference>
<keyword evidence="2" id="KW-0813">Transport</keyword>
<keyword evidence="14" id="KW-1185">Reference proteome</keyword>
<comment type="caution">
    <text evidence="13">The sequence shown here is derived from an EMBL/GenBank/DDBJ whole genome shotgun (WGS) entry which is preliminary data.</text>
</comment>
<reference evidence="13" key="1">
    <citation type="submission" date="2020-10" db="EMBL/GenBank/DDBJ databases">
        <title>Unveiling of a novel bifunctional photoreceptor, Dualchrome1, isolated from a cosmopolitan green alga.</title>
        <authorList>
            <person name="Suzuki S."/>
            <person name="Kawachi M."/>
        </authorList>
    </citation>
    <scope>NUCLEOTIDE SEQUENCE</scope>
    <source>
        <strain evidence="13">NIES 2893</strain>
    </source>
</reference>
<keyword evidence="6" id="KW-0067">ATP-binding</keyword>
<dbReference type="Proteomes" id="UP000660262">
    <property type="component" value="Unassembled WGS sequence"/>
</dbReference>
<keyword evidence="4 10" id="KW-0812">Transmembrane</keyword>
<dbReference type="InterPro" id="IPR036640">
    <property type="entry name" value="ABC1_TM_sf"/>
</dbReference>
<evidence type="ECO:0000256" key="10">
    <source>
        <dbReference type="SAM" id="Phobius"/>
    </source>
</evidence>
<evidence type="ECO:0000313" key="13">
    <source>
        <dbReference type="EMBL" id="GHP01533.1"/>
    </source>
</evidence>
<evidence type="ECO:0000259" key="11">
    <source>
        <dbReference type="PROSITE" id="PS50893"/>
    </source>
</evidence>
<dbReference type="Pfam" id="PF00005">
    <property type="entry name" value="ABC_tran"/>
    <property type="match status" value="1"/>
</dbReference>
<dbReference type="PROSITE" id="PS50929">
    <property type="entry name" value="ABC_TM1F"/>
    <property type="match status" value="1"/>
</dbReference>
<feature type="region of interest" description="Disordered" evidence="9">
    <location>
        <begin position="1"/>
        <end position="38"/>
    </location>
</feature>
<dbReference type="Pfam" id="PF00664">
    <property type="entry name" value="ABC_membrane"/>
    <property type="match status" value="1"/>
</dbReference>
<feature type="region of interest" description="Disordered" evidence="9">
    <location>
        <begin position="503"/>
        <end position="535"/>
    </location>
</feature>
<dbReference type="GO" id="GO:0005886">
    <property type="term" value="C:plasma membrane"/>
    <property type="evidence" value="ECO:0007669"/>
    <property type="project" value="UniProtKB-SubCell"/>
</dbReference>
<feature type="transmembrane region" description="Helical" evidence="10">
    <location>
        <begin position="277"/>
        <end position="300"/>
    </location>
</feature>
<dbReference type="AlphaFoldDB" id="A0A830H5J1"/>
<name>A0A830H5J1_9CHLO</name>
<evidence type="ECO:0000256" key="6">
    <source>
        <dbReference type="ARBA" id="ARBA00022840"/>
    </source>
</evidence>
<dbReference type="InterPro" id="IPR011527">
    <property type="entry name" value="ABC1_TM_dom"/>
</dbReference>
<evidence type="ECO:0000256" key="1">
    <source>
        <dbReference type="ARBA" id="ARBA00004651"/>
    </source>
</evidence>
<evidence type="ECO:0000256" key="4">
    <source>
        <dbReference type="ARBA" id="ARBA00022692"/>
    </source>
</evidence>
<organism evidence="13 14">
    <name type="scientific">Pycnococcus provasolii</name>
    <dbReference type="NCBI Taxonomy" id="41880"/>
    <lineage>
        <taxon>Eukaryota</taxon>
        <taxon>Viridiplantae</taxon>
        <taxon>Chlorophyta</taxon>
        <taxon>Pseudoscourfieldiophyceae</taxon>
        <taxon>Pseudoscourfieldiales</taxon>
        <taxon>Pycnococcaceae</taxon>
        <taxon>Pycnococcus</taxon>
    </lineage>
</organism>
<dbReference type="EMBL" id="BNJQ01000001">
    <property type="protein sequence ID" value="GHP01533.1"/>
    <property type="molecule type" value="Genomic_DNA"/>
</dbReference>
<dbReference type="PROSITE" id="PS00211">
    <property type="entry name" value="ABC_TRANSPORTER_1"/>
    <property type="match status" value="1"/>
</dbReference>
<evidence type="ECO:0000259" key="12">
    <source>
        <dbReference type="PROSITE" id="PS50929"/>
    </source>
</evidence>
<feature type="transmembrane region" description="Helical" evidence="10">
    <location>
        <begin position="158"/>
        <end position="179"/>
    </location>
</feature>
<dbReference type="SUPFAM" id="SSF90123">
    <property type="entry name" value="ABC transporter transmembrane region"/>
    <property type="match status" value="1"/>
</dbReference>
<dbReference type="CDD" id="cd18582">
    <property type="entry name" value="ABC_6TM_ATM1_ABCB7"/>
    <property type="match status" value="1"/>
</dbReference>
<accession>A0A830H5J1</accession>
<evidence type="ECO:0000256" key="2">
    <source>
        <dbReference type="ARBA" id="ARBA00022448"/>
    </source>
</evidence>
<dbReference type="GO" id="GO:0005524">
    <property type="term" value="F:ATP binding"/>
    <property type="evidence" value="ECO:0007669"/>
    <property type="project" value="UniProtKB-KW"/>
</dbReference>
<keyword evidence="3" id="KW-1003">Cell membrane</keyword>
<dbReference type="InterPro" id="IPR003439">
    <property type="entry name" value="ABC_transporter-like_ATP-bd"/>
</dbReference>
<gene>
    <name evidence="13" type="ORF">PPROV_000028900</name>
</gene>
<dbReference type="InterPro" id="IPR003593">
    <property type="entry name" value="AAA+_ATPase"/>
</dbReference>
<dbReference type="InterPro" id="IPR017871">
    <property type="entry name" value="ABC_transporter-like_CS"/>
</dbReference>
<comment type="subcellular location">
    <subcellularLocation>
        <location evidence="1">Cell membrane</location>
        <topology evidence="1">Multi-pass membrane protein</topology>
    </subcellularLocation>
</comment>
<evidence type="ECO:0000256" key="3">
    <source>
        <dbReference type="ARBA" id="ARBA00022475"/>
    </source>
</evidence>
<dbReference type="OrthoDB" id="6500128at2759"/>
<evidence type="ECO:0000256" key="5">
    <source>
        <dbReference type="ARBA" id="ARBA00022741"/>
    </source>
</evidence>
<dbReference type="GO" id="GO:0006879">
    <property type="term" value="P:intracellular iron ion homeostasis"/>
    <property type="evidence" value="ECO:0007669"/>
    <property type="project" value="TreeGrafter"/>
</dbReference>
<dbReference type="InterPro" id="IPR027417">
    <property type="entry name" value="P-loop_NTPase"/>
</dbReference>
<proteinExistence type="predicted"/>
<evidence type="ECO:0000256" key="9">
    <source>
        <dbReference type="SAM" id="MobiDB-lite"/>
    </source>
</evidence>
<evidence type="ECO:0000313" key="14">
    <source>
        <dbReference type="Proteomes" id="UP000660262"/>
    </source>
</evidence>
<feature type="domain" description="ABC transmembrane type-1" evidence="12">
    <location>
        <begin position="160"/>
        <end position="457"/>
    </location>
</feature>
<feature type="region of interest" description="Disordered" evidence="9">
    <location>
        <begin position="85"/>
        <end position="106"/>
    </location>
</feature>
<dbReference type="FunFam" id="3.40.50.300:FF:000221">
    <property type="entry name" value="Multidrug ABC transporter ATP-binding protein"/>
    <property type="match status" value="1"/>
</dbReference>
<dbReference type="GO" id="GO:0016887">
    <property type="term" value="F:ATP hydrolysis activity"/>
    <property type="evidence" value="ECO:0007669"/>
    <property type="project" value="InterPro"/>
</dbReference>
<feature type="domain" description="ABC transporter" evidence="11">
    <location>
        <begin position="494"/>
        <end position="765"/>
    </location>
</feature>
<keyword evidence="7 10" id="KW-1133">Transmembrane helix</keyword>
<dbReference type="SMART" id="SM00382">
    <property type="entry name" value="AAA"/>
    <property type="match status" value="1"/>
</dbReference>
<keyword evidence="8 10" id="KW-0472">Membrane</keyword>
<sequence>MALHAALPSSSSCSLTPHPHLRARARPRATPRATPRAGRFHLRRVHASSSSQGPLVGQLDFSHRRNFALRAKRVVFQASSANQDTALTVSSPETSSSSNDDDDRSASWRGFQGVEEGFEVIASDTPLPPAPLKADLANVLPYLLRVAGGEPGALRSRLYAAIVLLIAAKGLGIAAPLLFKDAVDALATAITTASPETSALKTCCYFLLLSGTCKCLCSLSADLRGFLYLPVAQGVGRRIALAALKHVLSLDSFYHLHRRTGALSKTIDRGTRAVSSIFRAIVFTFVPTIAELVVVCLFLWNRTGIYTVAAVLCTFALYVVWTAICARAMSERRKKANQLDQEASARAVDAIIQHEAVSLFDNTNLEVARYGGALKQYQHAAVSSEMVSNLLNSGQSVILAMGTAVTLCTAVMFGSSGSTATGVAISAVGNLVMVNGLVLQLYAPLQFLGYFFRELRQSLVDFENLSVLLNRKSRVPDGSVDVVPGAHSGVGVEVRLTDVHFSYPAPPDDLETDGGDGASLGDTEDESEEETPAKMGSRAVLHGVSLYAAPGETVALVGPSGSGKSTILKLITRAWDCDSGVVEINDVNVRDLTLSAVRDCTAVVPQDAPLFHDTLAANVAYGKPKATRAEINAACRAARVHIVDSVNQGSNGSGITLGTVVGEKGARLSGGERQRVAIARAYLKDPDLLICDEATSALDLATEAEVLESLRDMERGRTTIFVAHRLSTIRHCDRIYVLDQGRVAEVGNHQELIRENGLYASLWRQQVSEGVEMPPEAAVVM</sequence>
<dbReference type="Gene3D" id="3.40.50.300">
    <property type="entry name" value="P-loop containing nucleotide triphosphate hydrolases"/>
    <property type="match status" value="1"/>
</dbReference>
<evidence type="ECO:0000256" key="7">
    <source>
        <dbReference type="ARBA" id="ARBA00022989"/>
    </source>
</evidence>
<feature type="transmembrane region" description="Helical" evidence="10">
    <location>
        <begin position="306"/>
        <end position="326"/>
    </location>
</feature>
<evidence type="ECO:0000256" key="8">
    <source>
        <dbReference type="ARBA" id="ARBA00023136"/>
    </source>
</evidence>
<dbReference type="Gene3D" id="1.20.1560.10">
    <property type="entry name" value="ABC transporter type 1, transmembrane domain"/>
    <property type="match status" value="1"/>
</dbReference>
<feature type="compositionally biased region" description="Basic residues" evidence="9">
    <location>
        <begin position="19"/>
        <end position="29"/>
    </location>
</feature>
<dbReference type="PANTHER" id="PTHR24221">
    <property type="entry name" value="ATP-BINDING CASSETTE SUB-FAMILY B"/>
    <property type="match status" value="1"/>
</dbReference>
<protein>
    <submittedName>
        <fullName evidence="13">Uncharacterized protein</fullName>
    </submittedName>
</protein>
<dbReference type="PROSITE" id="PS50893">
    <property type="entry name" value="ABC_TRANSPORTER_2"/>
    <property type="match status" value="1"/>
</dbReference>
<dbReference type="GO" id="GO:0140359">
    <property type="term" value="F:ABC-type transporter activity"/>
    <property type="evidence" value="ECO:0007669"/>
    <property type="project" value="InterPro"/>
</dbReference>
<keyword evidence="5" id="KW-0547">Nucleotide-binding</keyword>
<dbReference type="PANTHER" id="PTHR24221:SF470">
    <property type="entry name" value="MITOCHONDRIAL ABC TRANSPORTER ATM"/>
    <property type="match status" value="1"/>
</dbReference>
<dbReference type="SUPFAM" id="SSF52540">
    <property type="entry name" value="P-loop containing nucleoside triphosphate hydrolases"/>
    <property type="match status" value="1"/>
</dbReference>
<feature type="transmembrane region" description="Helical" evidence="10">
    <location>
        <begin position="420"/>
        <end position="443"/>
    </location>
</feature>